<organism evidence="4 5">
    <name type="scientific">Lactococcus lactis</name>
    <dbReference type="NCBI Taxonomy" id="1358"/>
    <lineage>
        <taxon>Bacteria</taxon>
        <taxon>Bacillati</taxon>
        <taxon>Bacillota</taxon>
        <taxon>Bacilli</taxon>
        <taxon>Lactobacillales</taxon>
        <taxon>Streptococcaceae</taxon>
        <taxon>Lactococcus</taxon>
    </lineage>
</organism>
<accession>A0A9X4S7R6</accession>
<feature type="active site" description="Tele-phosphohistidine intermediate" evidence="2">
    <location>
        <position position="12"/>
    </location>
</feature>
<dbReference type="InterPro" id="IPR051695">
    <property type="entry name" value="Phosphoglycerate_Mutase"/>
</dbReference>
<evidence type="ECO:0000313" key="5">
    <source>
        <dbReference type="Proteomes" id="UP001152614"/>
    </source>
</evidence>
<feature type="binding site" evidence="3">
    <location>
        <begin position="11"/>
        <end position="18"/>
    </location>
    <ligand>
        <name>substrate</name>
    </ligand>
</feature>
<evidence type="ECO:0000256" key="2">
    <source>
        <dbReference type="PIRSR" id="PIRSR613078-1"/>
    </source>
</evidence>
<sequence length="214" mass="24706">MNSTVTFYITRHGETLLNHLHKAQGWVDSPLTERGIQAASQLGLQMKNIEFSAAFSSDTSRALQTGETILSAKRQNELQVITDKRLREWCLGCWEAENNDKFISDMMNELQIKNDFSELNYRLPEVQEIIYKSDITGMVEPFDMITDRLESFLKEIGDTFIHLNNPSVLIVTHAFAIKTLQYLFSKEMLRKKPKIKNIDIITIKWDGKNFSILT</sequence>
<protein>
    <submittedName>
        <fullName evidence="4">Histidine phosphatase family protein</fullName>
    </submittedName>
</protein>
<dbReference type="PIRSF" id="PIRSF000709">
    <property type="entry name" value="6PFK_2-Ptase"/>
    <property type="match status" value="1"/>
</dbReference>
<dbReference type="PROSITE" id="PS00175">
    <property type="entry name" value="PG_MUTASE"/>
    <property type="match status" value="1"/>
</dbReference>
<evidence type="ECO:0000256" key="3">
    <source>
        <dbReference type="PIRSR" id="PIRSR613078-2"/>
    </source>
</evidence>
<dbReference type="InterPro" id="IPR001345">
    <property type="entry name" value="PG/BPGM_mutase_AS"/>
</dbReference>
<dbReference type="GO" id="GO:0005829">
    <property type="term" value="C:cytosol"/>
    <property type="evidence" value="ECO:0007669"/>
    <property type="project" value="TreeGrafter"/>
</dbReference>
<dbReference type="GO" id="GO:0043456">
    <property type="term" value="P:regulation of pentose-phosphate shunt"/>
    <property type="evidence" value="ECO:0007669"/>
    <property type="project" value="TreeGrafter"/>
</dbReference>
<feature type="binding site" evidence="3">
    <location>
        <position position="61"/>
    </location>
    <ligand>
        <name>substrate</name>
    </ligand>
</feature>
<dbReference type="RefSeq" id="WP_278229287.1">
    <property type="nucleotide sequence ID" value="NZ_JAOWLY010000013.1"/>
</dbReference>
<dbReference type="Proteomes" id="UP001152614">
    <property type="component" value="Unassembled WGS sequence"/>
</dbReference>
<dbReference type="GO" id="GO:0045820">
    <property type="term" value="P:negative regulation of glycolytic process"/>
    <property type="evidence" value="ECO:0007669"/>
    <property type="project" value="TreeGrafter"/>
</dbReference>
<reference evidence="4" key="1">
    <citation type="submission" date="2022-10" db="EMBL/GenBank/DDBJ databases">
        <authorList>
            <person name="Turner M.S."/>
            <person name="Huang W."/>
        </authorList>
    </citation>
    <scope>NUCLEOTIDE SEQUENCE</scope>
    <source>
        <strain evidence="4">3</strain>
    </source>
</reference>
<comment type="caution">
    <text evidence="4">The sequence shown here is derived from an EMBL/GenBank/DDBJ whole genome shotgun (WGS) entry which is preliminary data.</text>
</comment>
<dbReference type="AlphaFoldDB" id="A0A9X4S7R6"/>
<dbReference type="Pfam" id="PF00300">
    <property type="entry name" value="His_Phos_1"/>
    <property type="match status" value="1"/>
</dbReference>
<dbReference type="SMART" id="SM00855">
    <property type="entry name" value="PGAM"/>
    <property type="match status" value="1"/>
</dbReference>
<evidence type="ECO:0000313" key="4">
    <source>
        <dbReference type="EMBL" id="MDG4984801.1"/>
    </source>
</evidence>
<feature type="active site" description="Proton donor/acceptor" evidence="2">
    <location>
        <position position="88"/>
    </location>
</feature>
<dbReference type="CDD" id="cd07067">
    <property type="entry name" value="HP_PGM_like"/>
    <property type="match status" value="1"/>
</dbReference>
<dbReference type="InterPro" id="IPR013078">
    <property type="entry name" value="His_Pase_superF_clade-1"/>
</dbReference>
<dbReference type="GO" id="GO:0004331">
    <property type="term" value="F:fructose-2,6-bisphosphate 2-phosphatase activity"/>
    <property type="evidence" value="ECO:0007669"/>
    <property type="project" value="TreeGrafter"/>
</dbReference>
<dbReference type="PANTHER" id="PTHR46517:SF1">
    <property type="entry name" value="FRUCTOSE-2,6-BISPHOSPHATASE TIGAR"/>
    <property type="match status" value="1"/>
</dbReference>
<dbReference type="Gene3D" id="3.40.50.1240">
    <property type="entry name" value="Phosphoglycerate mutase-like"/>
    <property type="match status" value="1"/>
</dbReference>
<evidence type="ECO:0000256" key="1">
    <source>
        <dbReference type="ARBA" id="ARBA00022801"/>
    </source>
</evidence>
<dbReference type="InterPro" id="IPR029033">
    <property type="entry name" value="His_PPase_superfam"/>
</dbReference>
<dbReference type="EMBL" id="JAOWLY010000013">
    <property type="protein sequence ID" value="MDG4984801.1"/>
    <property type="molecule type" value="Genomic_DNA"/>
</dbReference>
<proteinExistence type="predicted"/>
<name>A0A9X4S7R6_9LACT</name>
<reference evidence="4" key="2">
    <citation type="journal article" date="2023" name="Food Microbiol.">
        <title>Evaluation of the fermentation potential of lactic acid bacteria isolated from herbs, fruits and vegetables as starter cultures in nut-based milk alternatives.</title>
        <authorList>
            <person name="Huang W."/>
            <person name="Dong A."/>
            <person name="Pham H.T."/>
            <person name="Zhou C."/>
            <person name="Huo Z."/>
            <person name="Watjen A.P."/>
            <person name="Prakash S."/>
            <person name="Bang-Berthelsen C.H."/>
            <person name="Turner M.S."/>
        </authorList>
    </citation>
    <scope>NUCLEOTIDE SEQUENCE</scope>
    <source>
        <strain evidence="4">3</strain>
    </source>
</reference>
<gene>
    <name evidence="4" type="ORF">OGZ51_11665</name>
</gene>
<dbReference type="SUPFAM" id="SSF53254">
    <property type="entry name" value="Phosphoglycerate mutase-like"/>
    <property type="match status" value="1"/>
</dbReference>
<dbReference type="PANTHER" id="PTHR46517">
    <property type="entry name" value="FRUCTOSE-2,6-BISPHOSPHATASE TIGAR"/>
    <property type="match status" value="1"/>
</dbReference>
<keyword evidence="1" id="KW-0378">Hydrolase</keyword>